<keyword evidence="1" id="KW-0813">Transport</keyword>
<evidence type="ECO:0000313" key="5">
    <source>
        <dbReference type="EMBL" id="XBH02321.1"/>
    </source>
</evidence>
<dbReference type="GO" id="GO:0016887">
    <property type="term" value="F:ATP hydrolysis activity"/>
    <property type="evidence" value="ECO:0007669"/>
    <property type="project" value="InterPro"/>
</dbReference>
<dbReference type="GO" id="GO:0140359">
    <property type="term" value="F:ABC-type transporter activity"/>
    <property type="evidence" value="ECO:0007669"/>
    <property type="project" value="InterPro"/>
</dbReference>
<dbReference type="GO" id="GO:0008643">
    <property type="term" value="P:carbohydrate transport"/>
    <property type="evidence" value="ECO:0007669"/>
    <property type="project" value="InterPro"/>
</dbReference>
<reference evidence="5" key="1">
    <citation type="submission" date="2024-05" db="EMBL/GenBank/DDBJ databases">
        <title>Planctomycetes of the genus Singulisphaera possess chitinolytic capabilities.</title>
        <authorList>
            <person name="Ivanova A."/>
        </authorList>
    </citation>
    <scope>NUCLEOTIDE SEQUENCE</scope>
    <source>
        <strain evidence="5">Ch08T</strain>
    </source>
</reference>
<dbReference type="PANTHER" id="PTHR43875">
    <property type="entry name" value="MALTODEXTRIN IMPORT ATP-BINDING PROTEIN MSMX"/>
    <property type="match status" value="1"/>
</dbReference>
<name>A0AAU7CAX6_9BACT</name>
<dbReference type="Pfam" id="PF00005">
    <property type="entry name" value="ABC_tran"/>
    <property type="match status" value="1"/>
</dbReference>
<proteinExistence type="predicted"/>
<sequence>MAQVALKNISKTYPGEVSAVSAIDLDIGDGELFVLVGPSGSGKSTLLRLIAGLETPTAGSLWIGEQRADGLSPADRDIAMVFQTPALYPHLSVHGNLAFGLRARRFPKPEILSRVTAVSARLGLDELLNRWPATLSGGQRQRVALGRAIVREPRVFLLDEPFSSLDAPLRASMRAELIDLHRKLGTTMIHVTHDQAEAMAMGGRIAVMDQGRVVQAGTPLEVYHHPASRFVAEFIGSPPMNVLPCEIEWSAESIRIHVAGTPLESTWTTAIGLGWTEPLRERKRARADLGVRPEQIALADGESTAATRLNTSAEVRRLEPLGHETIATVHLGPHPLSLRISPSSAIRVGDRVPIQIDPNLAAWFDADTGLALRTG</sequence>
<dbReference type="InterPro" id="IPR047641">
    <property type="entry name" value="ABC_transpr_MalK/UgpC-like"/>
</dbReference>
<keyword evidence="2" id="KW-0547">Nucleotide-binding</keyword>
<dbReference type="EMBL" id="CP155447">
    <property type="protein sequence ID" value="XBH02321.1"/>
    <property type="molecule type" value="Genomic_DNA"/>
</dbReference>
<dbReference type="GO" id="GO:0055052">
    <property type="term" value="C:ATP-binding cassette (ABC) transporter complex, substrate-binding subunit-containing"/>
    <property type="evidence" value="ECO:0007669"/>
    <property type="project" value="TreeGrafter"/>
</dbReference>
<dbReference type="PROSITE" id="PS00211">
    <property type="entry name" value="ABC_TRANSPORTER_1"/>
    <property type="match status" value="1"/>
</dbReference>
<dbReference type="AlphaFoldDB" id="A0AAU7CAX6"/>
<dbReference type="InterPro" id="IPR013611">
    <property type="entry name" value="Transp-assoc_OB_typ2"/>
</dbReference>
<organism evidence="5">
    <name type="scientific">Singulisphaera sp. Ch08</name>
    <dbReference type="NCBI Taxonomy" id="3120278"/>
    <lineage>
        <taxon>Bacteria</taxon>
        <taxon>Pseudomonadati</taxon>
        <taxon>Planctomycetota</taxon>
        <taxon>Planctomycetia</taxon>
        <taxon>Isosphaerales</taxon>
        <taxon>Isosphaeraceae</taxon>
        <taxon>Singulisphaera</taxon>
    </lineage>
</organism>
<dbReference type="GO" id="GO:0005524">
    <property type="term" value="F:ATP binding"/>
    <property type="evidence" value="ECO:0007669"/>
    <property type="project" value="UniProtKB-KW"/>
</dbReference>
<dbReference type="Pfam" id="PF08402">
    <property type="entry name" value="TOBE_2"/>
    <property type="match status" value="1"/>
</dbReference>
<evidence type="ECO:0000256" key="1">
    <source>
        <dbReference type="ARBA" id="ARBA00022448"/>
    </source>
</evidence>
<dbReference type="InterPro" id="IPR015855">
    <property type="entry name" value="ABC_transpr_MalK-like"/>
</dbReference>
<dbReference type="Gene3D" id="3.40.50.300">
    <property type="entry name" value="P-loop containing nucleotide triphosphate hydrolases"/>
    <property type="match status" value="1"/>
</dbReference>
<dbReference type="PROSITE" id="PS50893">
    <property type="entry name" value="ABC_TRANSPORTER_2"/>
    <property type="match status" value="1"/>
</dbReference>
<accession>A0AAU7CAX6</accession>
<keyword evidence="3 5" id="KW-0067">ATP-binding</keyword>
<dbReference type="SMART" id="SM00382">
    <property type="entry name" value="AAA"/>
    <property type="match status" value="1"/>
</dbReference>
<feature type="domain" description="ABC transporter" evidence="4">
    <location>
        <begin position="4"/>
        <end position="235"/>
    </location>
</feature>
<evidence type="ECO:0000256" key="2">
    <source>
        <dbReference type="ARBA" id="ARBA00022741"/>
    </source>
</evidence>
<evidence type="ECO:0000259" key="4">
    <source>
        <dbReference type="PROSITE" id="PS50893"/>
    </source>
</evidence>
<evidence type="ECO:0000256" key="3">
    <source>
        <dbReference type="ARBA" id="ARBA00022840"/>
    </source>
</evidence>
<dbReference type="InterPro" id="IPR003593">
    <property type="entry name" value="AAA+_ATPase"/>
</dbReference>
<dbReference type="PANTHER" id="PTHR43875:SF1">
    <property type="entry name" value="OSMOPROTECTIVE COMPOUNDS UPTAKE ATP-BINDING PROTEIN GGTA"/>
    <property type="match status" value="1"/>
</dbReference>
<dbReference type="InterPro" id="IPR008995">
    <property type="entry name" value="Mo/tungstate-bd_C_term_dom"/>
</dbReference>
<dbReference type="SUPFAM" id="SSF50331">
    <property type="entry name" value="MOP-like"/>
    <property type="match status" value="1"/>
</dbReference>
<protein>
    <submittedName>
        <fullName evidence="5">ATP-binding cassette domain-containing protein</fullName>
    </submittedName>
</protein>
<dbReference type="InterPro" id="IPR027417">
    <property type="entry name" value="P-loop_NTPase"/>
</dbReference>
<dbReference type="FunFam" id="3.40.50.300:FF:000042">
    <property type="entry name" value="Maltose/maltodextrin ABC transporter, ATP-binding protein"/>
    <property type="match status" value="1"/>
</dbReference>
<dbReference type="SUPFAM" id="SSF52540">
    <property type="entry name" value="P-loop containing nucleoside triphosphate hydrolases"/>
    <property type="match status" value="1"/>
</dbReference>
<dbReference type="RefSeq" id="WP_406695063.1">
    <property type="nucleotide sequence ID" value="NZ_CP155447.1"/>
</dbReference>
<dbReference type="CDD" id="cd03301">
    <property type="entry name" value="ABC_MalK_N"/>
    <property type="match status" value="1"/>
</dbReference>
<dbReference type="InterPro" id="IPR012340">
    <property type="entry name" value="NA-bd_OB-fold"/>
</dbReference>
<dbReference type="InterPro" id="IPR017871">
    <property type="entry name" value="ABC_transporter-like_CS"/>
</dbReference>
<dbReference type="Gene3D" id="2.40.50.140">
    <property type="entry name" value="Nucleic acid-binding proteins"/>
    <property type="match status" value="1"/>
</dbReference>
<gene>
    <name evidence="5" type="ORF">V5E97_28905</name>
</gene>
<dbReference type="InterPro" id="IPR003439">
    <property type="entry name" value="ABC_transporter-like_ATP-bd"/>
</dbReference>